<comment type="caution">
    <text evidence="1">The sequence shown here is derived from an EMBL/GenBank/DDBJ whole genome shotgun (WGS) entry which is preliminary data.</text>
</comment>
<proteinExistence type="predicted"/>
<protein>
    <submittedName>
        <fullName evidence="1">Uncharacterized protein</fullName>
    </submittedName>
</protein>
<name>A0ACB6F3A2_9PLEO</name>
<sequence>MKFTLVITALGFFATSATATREWSYNDHRRSVFQASLEQGNHPVAHTLLLPSPLYLCPVPGQSCLTPPAKSKHADLCKRWDGPRCLDDEDKPSPWEMNYLERKTAKIEKHEAEDAVEKIHALWNNWNVEQVDMLSKVKKGGKAYMALLGEVSSLADLDAVTGVDARCRGSC</sequence>
<dbReference type="EMBL" id="PDWZ02000021">
    <property type="protein sequence ID" value="KAB2098904.1"/>
    <property type="molecule type" value="Genomic_DNA"/>
</dbReference>
<dbReference type="Proteomes" id="UP000293547">
    <property type="component" value="Unassembled WGS sequence"/>
</dbReference>
<evidence type="ECO:0000313" key="2">
    <source>
        <dbReference type="Proteomes" id="UP000293547"/>
    </source>
</evidence>
<accession>A0ACB6F3A2</accession>
<evidence type="ECO:0000313" key="1">
    <source>
        <dbReference type="EMBL" id="KAB2098904.1"/>
    </source>
</evidence>
<gene>
    <name evidence="1" type="ORF">AG0111_0g12949</name>
</gene>
<keyword evidence="2" id="KW-1185">Reference proteome</keyword>
<organism evidence="1 2">
    <name type="scientific">Alternaria gaisen</name>
    <dbReference type="NCBI Taxonomy" id="167740"/>
    <lineage>
        <taxon>Eukaryota</taxon>
        <taxon>Fungi</taxon>
        <taxon>Dikarya</taxon>
        <taxon>Ascomycota</taxon>
        <taxon>Pezizomycotina</taxon>
        <taxon>Dothideomycetes</taxon>
        <taxon>Pleosporomycetidae</taxon>
        <taxon>Pleosporales</taxon>
        <taxon>Pleosporineae</taxon>
        <taxon>Pleosporaceae</taxon>
        <taxon>Alternaria</taxon>
        <taxon>Alternaria sect. Alternaria</taxon>
    </lineage>
</organism>
<reference evidence="1 2" key="1">
    <citation type="journal article" date="2019" name="bioRxiv">
        <title>Genomics, evolutionary history and diagnostics of the Alternaria alternata species group including apple and Asian pear pathotypes.</title>
        <authorList>
            <person name="Armitage A.D."/>
            <person name="Cockerton H.M."/>
            <person name="Sreenivasaprasad S."/>
            <person name="Woodhall J.W."/>
            <person name="Lane C.R."/>
            <person name="Harrison R.J."/>
            <person name="Clarkson J.P."/>
        </authorList>
    </citation>
    <scope>NUCLEOTIDE SEQUENCE [LARGE SCALE GENOMIC DNA]</scope>
    <source>
        <strain evidence="1 2">FERA 650</strain>
    </source>
</reference>